<dbReference type="Pfam" id="PF00035">
    <property type="entry name" value="dsrm"/>
    <property type="match status" value="1"/>
</dbReference>
<gene>
    <name evidence="4" type="ORF">SY84_11445</name>
</gene>
<evidence type="ECO:0000256" key="1">
    <source>
        <dbReference type="PROSITE-ProRule" id="PRU00266"/>
    </source>
</evidence>
<dbReference type="SMART" id="SM00358">
    <property type="entry name" value="DSRM"/>
    <property type="match status" value="1"/>
</dbReference>
<dbReference type="PROSITE" id="PS50137">
    <property type="entry name" value="DS_RBD"/>
    <property type="match status" value="1"/>
</dbReference>
<dbReference type="Proteomes" id="UP000034024">
    <property type="component" value="Chromosome"/>
</dbReference>
<dbReference type="EMBL" id="CP011389">
    <property type="protein sequence ID" value="AKH17551.1"/>
    <property type="molecule type" value="Genomic_DNA"/>
</dbReference>
<feature type="region of interest" description="Disordered" evidence="2">
    <location>
        <begin position="40"/>
        <end position="62"/>
    </location>
</feature>
<organism evidence="4 5">
    <name type="scientific">Deinococcus soli</name>
    <name type="common">ex Cha et al. 2016</name>
    <dbReference type="NCBI Taxonomy" id="1309411"/>
    <lineage>
        <taxon>Bacteria</taxon>
        <taxon>Thermotogati</taxon>
        <taxon>Deinococcota</taxon>
        <taxon>Deinococci</taxon>
        <taxon>Deinococcales</taxon>
        <taxon>Deinococcaceae</taxon>
        <taxon>Deinococcus</taxon>
    </lineage>
</organism>
<dbReference type="GO" id="GO:0003723">
    <property type="term" value="F:RNA binding"/>
    <property type="evidence" value="ECO:0007669"/>
    <property type="project" value="UniProtKB-UniRule"/>
</dbReference>
<protein>
    <submittedName>
        <fullName evidence="4">Double-stranded RNA-binding protein</fullName>
    </submittedName>
</protein>
<name>A0A0F7JMJ2_9DEIO</name>
<dbReference type="KEGG" id="dch:SY84_11445"/>
<dbReference type="CDD" id="cd10845">
    <property type="entry name" value="DSRM_RNAse_III_family"/>
    <property type="match status" value="1"/>
</dbReference>
<dbReference type="Gene3D" id="3.30.160.20">
    <property type="match status" value="1"/>
</dbReference>
<proteinExistence type="predicted"/>
<dbReference type="InterPro" id="IPR014720">
    <property type="entry name" value="dsRBD_dom"/>
</dbReference>
<evidence type="ECO:0000256" key="2">
    <source>
        <dbReference type="SAM" id="MobiDB-lite"/>
    </source>
</evidence>
<accession>A0A0F7JMJ2</accession>
<keyword evidence="1" id="KW-0694">RNA-binding</keyword>
<evidence type="ECO:0000259" key="3">
    <source>
        <dbReference type="PROSITE" id="PS50137"/>
    </source>
</evidence>
<keyword evidence="5" id="KW-1185">Reference proteome</keyword>
<dbReference type="SUPFAM" id="SSF54768">
    <property type="entry name" value="dsRNA-binding domain-like"/>
    <property type="match status" value="1"/>
</dbReference>
<dbReference type="PATRIC" id="fig|1309411.5.peg.2327"/>
<dbReference type="OrthoDB" id="74006at2"/>
<feature type="domain" description="DRBM" evidence="3">
    <location>
        <begin position="19"/>
        <end position="71"/>
    </location>
</feature>
<sequence>MNAKGDLIARALSLGLGAPEFEVSSDGPPHQRTFHVTVRIGGEPLGEGGSGRSRKDAERAAADSALRVLDGEPMADSEEVHDEAPAGRWPIYAGVLEAALETATEFADEDASLDDVRRDAGRLYRELLLDLGHGPDPL</sequence>
<reference evidence="4 5" key="1">
    <citation type="submission" date="2015-01" db="EMBL/GenBank/DDBJ databases">
        <title>Deinococcus soli/N5/whole genome sequencing.</title>
        <authorList>
            <person name="Kim M.K."/>
            <person name="Srinivasan S."/>
            <person name="Lee J.-J."/>
        </authorList>
    </citation>
    <scope>NUCLEOTIDE SEQUENCE [LARGE SCALE GENOMIC DNA]</scope>
    <source>
        <strain evidence="4 5">N5</strain>
    </source>
</reference>
<evidence type="ECO:0000313" key="5">
    <source>
        <dbReference type="Proteomes" id="UP000034024"/>
    </source>
</evidence>
<dbReference type="RefSeq" id="WP_046844119.1">
    <property type="nucleotide sequence ID" value="NZ_CP011389.1"/>
</dbReference>
<evidence type="ECO:0000313" key="4">
    <source>
        <dbReference type="EMBL" id="AKH17551.1"/>
    </source>
</evidence>
<dbReference type="AlphaFoldDB" id="A0A0F7JMJ2"/>